<feature type="compositionally biased region" description="Polar residues" evidence="1">
    <location>
        <begin position="32"/>
        <end position="54"/>
    </location>
</feature>
<reference evidence="3" key="1">
    <citation type="journal article" date="2011" name="PLoS Genet.">
        <title>Genomic analysis of the necrotrophic fungal pathogens Sclerotinia sclerotiorum and Botrytis cinerea.</title>
        <authorList>
            <person name="Amselem J."/>
            <person name="Cuomo C.A."/>
            <person name="van Kan J.A."/>
            <person name="Viaud M."/>
            <person name="Benito E.P."/>
            <person name="Couloux A."/>
            <person name="Coutinho P.M."/>
            <person name="de Vries R.P."/>
            <person name="Dyer P.S."/>
            <person name="Fillinger S."/>
            <person name="Fournier E."/>
            <person name="Gout L."/>
            <person name="Hahn M."/>
            <person name="Kohn L."/>
            <person name="Lapalu N."/>
            <person name="Plummer K.M."/>
            <person name="Pradier J.M."/>
            <person name="Quevillon E."/>
            <person name="Sharon A."/>
            <person name="Simon A."/>
            <person name="ten Have A."/>
            <person name="Tudzynski B."/>
            <person name="Tudzynski P."/>
            <person name="Wincker P."/>
            <person name="Andrew M."/>
            <person name="Anthouard V."/>
            <person name="Beever R.E."/>
            <person name="Beffa R."/>
            <person name="Benoit I."/>
            <person name="Bouzid O."/>
            <person name="Brault B."/>
            <person name="Chen Z."/>
            <person name="Choquer M."/>
            <person name="Collemare J."/>
            <person name="Cotton P."/>
            <person name="Danchin E.G."/>
            <person name="Da Silva C."/>
            <person name="Gautier A."/>
            <person name="Giraud C."/>
            <person name="Giraud T."/>
            <person name="Gonzalez C."/>
            <person name="Grossetete S."/>
            <person name="Guldener U."/>
            <person name="Henrissat B."/>
            <person name="Howlett B.J."/>
            <person name="Kodira C."/>
            <person name="Kretschmer M."/>
            <person name="Lappartient A."/>
            <person name="Leroch M."/>
            <person name="Levis C."/>
            <person name="Mauceli E."/>
            <person name="Neuveglise C."/>
            <person name="Oeser B."/>
            <person name="Pearson M."/>
            <person name="Poulain J."/>
            <person name="Poussereau N."/>
            <person name="Quesneville H."/>
            <person name="Rascle C."/>
            <person name="Schumacher J."/>
            <person name="Segurens B."/>
            <person name="Sexton A."/>
            <person name="Silva E."/>
            <person name="Sirven C."/>
            <person name="Soanes D.M."/>
            <person name="Talbot N.J."/>
            <person name="Templeton M."/>
            <person name="Yandava C."/>
            <person name="Yarden O."/>
            <person name="Zeng Q."/>
            <person name="Rollins J.A."/>
            <person name="Lebrun M.H."/>
            <person name="Dickman M."/>
        </authorList>
    </citation>
    <scope>NUCLEOTIDE SEQUENCE [LARGE SCALE GENOMIC DNA]</scope>
    <source>
        <strain evidence="3">T4</strain>
    </source>
</reference>
<feature type="compositionally biased region" description="Polar residues" evidence="1">
    <location>
        <begin position="1"/>
        <end position="23"/>
    </location>
</feature>
<dbReference type="STRING" id="999810.G2YY27"/>
<evidence type="ECO:0000313" key="2">
    <source>
        <dbReference type="EMBL" id="CCD56525.1"/>
    </source>
</evidence>
<dbReference type="HOGENOM" id="CLU_2333404_0_0_1"/>
<feature type="region of interest" description="Disordered" evidence="1">
    <location>
        <begin position="1"/>
        <end position="72"/>
    </location>
</feature>
<dbReference type="AlphaFoldDB" id="G2YY27"/>
<organism evidence="2 3">
    <name type="scientific">Botryotinia fuckeliana (strain T4)</name>
    <name type="common">Noble rot fungus</name>
    <name type="synonym">Botrytis cinerea</name>
    <dbReference type="NCBI Taxonomy" id="999810"/>
    <lineage>
        <taxon>Eukaryota</taxon>
        <taxon>Fungi</taxon>
        <taxon>Dikarya</taxon>
        <taxon>Ascomycota</taxon>
        <taxon>Pezizomycotina</taxon>
        <taxon>Leotiomycetes</taxon>
        <taxon>Helotiales</taxon>
        <taxon>Sclerotiniaceae</taxon>
        <taxon>Botrytis</taxon>
    </lineage>
</organism>
<dbReference type="Proteomes" id="UP000008177">
    <property type="component" value="Unplaced contigs"/>
</dbReference>
<proteinExistence type="predicted"/>
<name>G2YY27_BOTF4</name>
<evidence type="ECO:0000256" key="1">
    <source>
        <dbReference type="SAM" id="MobiDB-lite"/>
    </source>
</evidence>
<dbReference type="EMBL" id="FQ790360">
    <property type="protein sequence ID" value="CCD56525.1"/>
    <property type="molecule type" value="Genomic_DNA"/>
</dbReference>
<dbReference type="InParanoid" id="G2YY27"/>
<sequence length="98" mass="10746">MNQTSTLQDSVLPQNLQSQNQTSKDTEHEELANTTNSTNEEILTPSSSAKNSSPEAPVITAESDQSLVDNEETEVHVEIVENVVREQSMIDKLSAFAD</sequence>
<gene>
    <name evidence="2" type="ORF">BofuT4_uP146940.1</name>
</gene>
<accession>G2YY27</accession>
<evidence type="ECO:0000313" key="3">
    <source>
        <dbReference type="Proteomes" id="UP000008177"/>
    </source>
</evidence>
<protein>
    <submittedName>
        <fullName evidence="2">Uncharacterized protein</fullName>
    </submittedName>
</protein>